<dbReference type="GeneID" id="36629309"/>
<evidence type="ECO:0000256" key="1">
    <source>
        <dbReference type="SAM" id="MobiDB-lite"/>
    </source>
</evidence>
<accession>A0A2T4AKT0</accession>
<proteinExistence type="predicted"/>
<feature type="region of interest" description="Disordered" evidence="1">
    <location>
        <begin position="152"/>
        <end position="176"/>
    </location>
</feature>
<organism evidence="2 3">
    <name type="scientific">Trichoderma harzianum CBS 226.95</name>
    <dbReference type="NCBI Taxonomy" id="983964"/>
    <lineage>
        <taxon>Eukaryota</taxon>
        <taxon>Fungi</taxon>
        <taxon>Dikarya</taxon>
        <taxon>Ascomycota</taxon>
        <taxon>Pezizomycotina</taxon>
        <taxon>Sordariomycetes</taxon>
        <taxon>Hypocreomycetidae</taxon>
        <taxon>Hypocreales</taxon>
        <taxon>Hypocreaceae</taxon>
        <taxon>Trichoderma</taxon>
    </lineage>
</organism>
<dbReference type="Proteomes" id="UP000241690">
    <property type="component" value="Unassembled WGS sequence"/>
</dbReference>
<name>A0A2T4AKT0_TRIHA</name>
<dbReference type="EMBL" id="KZ679677">
    <property type="protein sequence ID" value="PTB57632.1"/>
    <property type="molecule type" value="Genomic_DNA"/>
</dbReference>
<sequence length="202" mass="23406">MTITDSLSVTKEDNPLVEDAEFQIQTTYPCGSQASEEKPRYMWLETSQRLTQSRALFIPKYTYKDIKRQGKKKSNCFSTRLSRLENTMRELMSSLDKTQLEKLWKLRELTSLDEDQIRELQRLHESTQTNDDTLIPHIFQQIVRLGRHAQRGINSPHRQPRGTDGNDAPASVPKSLSADNSISADYSFLYMTLIQQCLYQNT</sequence>
<protein>
    <submittedName>
        <fullName evidence="2">Uncharacterized protein</fullName>
    </submittedName>
</protein>
<evidence type="ECO:0000313" key="3">
    <source>
        <dbReference type="Proteomes" id="UP000241690"/>
    </source>
</evidence>
<gene>
    <name evidence="2" type="ORF">M431DRAFT_528526</name>
</gene>
<reference evidence="2 3" key="1">
    <citation type="submission" date="2016-07" db="EMBL/GenBank/DDBJ databases">
        <title>Multiple horizontal gene transfer events from other fungi enriched the ability of initially mycotrophic Trichoderma (Ascomycota) to feed on dead plant biomass.</title>
        <authorList>
            <consortium name="DOE Joint Genome Institute"/>
            <person name="Aerts A."/>
            <person name="Atanasova L."/>
            <person name="Chenthamara K."/>
            <person name="Zhang J."/>
            <person name="Grujic M."/>
            <person name="Henrissat B."/>
            <person name="Kuo A."/>
            <person name="Salamov A."/>
            <person name="Lipzen A."/>
            <person name="Labutti K."/>
            <person name="Barry K."/>
            <person name="Miao Y."/>
            <person name="Rahimi M.J."/>
            <person name="Shen Q."/>
            <person name="Grigoriev I.V."/>
            <person name="Kubicek C.P."/>
            <person name="Druzhinina I.S."/>
        </authorList>
    </citation>
    <scope>NUCLEOTIDE SEQUENCE [LARGE SCALE GENOMIC DNA]</scope>
    <source>
        <strain evidence="2 3">CBS 226.95</strain>
    </source>
</reference>
<evidence type="ECO:0000313" key="2">
    <source>
        <dbReference type="EMBL" id="PTB57632.1"/>
    </source>
</evidence>
<dbReference type="AlphaFoldDB" id="A0A2T4AKT0"/>
<dbReference type="RefSeq" id="XP_024777309.1">
    <property type="nucleotide sequence ID" value="XM_024920740.1"/>
</dbReference>
<keyword evidence="3" id="KW-1185">Reference proteome</keyword>